<dbReference type="SUPFAM" id="SSF52540">
    <property type="entry name" value="P-loop containing nucleoside triphosphate hydrolases"/>
    <property type="match status" value="1"/>
</dbReference>
<gene>
    <name evidence="2" type="ORF">H8706_08455</name>
</gene>
<protein>
    <submittedName>
        <fullName evidence="2">DUF2075 domain-containing protein</fullName>
    </submittedName>
</protein>
<dbReference type="EMBL" id="JACRTE010000010">
    <property type="protein sequence ID" value="MBC8596897.1"/>
    <property type="molecule type" value="Genomic_DNA"/>
</dbReference>
<name>A0A926FCU6_9FIRM</name>
<evidence type="ECO:0000313" key="3">
    <source>
        <dbReference type="Proteomes" id="UP000647416"/>
    </source>
</evidence>
<proteinExistence type="predicted"/>
<dbReference type="InterPro" id="IPR027417">
    <property type="entry name" value="P-loop_NTPase"/>
</dbReference>
<dbReference type="InterPro" id="IPR018647">
    <property type="entry name" value="SLFN_3-like_DNA/RNA_helicase"/>
</dbReference>
<organism evidence="2 3">
    <name type="scientific">Qingrenia yutianensis</name>
    <dbReference type="NCBI Taxonomy" id="2763676"/>
    <lineage>
        <taxon>Bacteria</taxon>
        <taxon>Bacillati</taxon>
        <taxon>Bacillota</taxon>
        <taxon>Clostridia</taxon>
        <taxon>Eubacteriales</taxon>
        <taxon>Oscillospiraceae</taxon>
        <taxon>Qingrenia</taxon>
    </lineage>
</organism>
<reference evidence="2" key="1">
    <citation type="submission" date="2020-08" db="EMBL/GenBank/DDBJ databases">
        <title>Genome public.</title>
        <authorList>
            <person name="Liu C."/>
            <person name="Sun Q."/>
        </authorList>
    </citation>
    <scope>NUCLEOTIDE SEQUENCE</scope>
    <source>
        <strain evidence="2">NSJ-50</strain>
    </source>
</reference>
<keyword evidence="3" id="KW-1185">Reference proteome</keyword>
<evidence type="ECO:0000313" key="2">
    <source>
        <dbReference type="EMBL" id="MBC8596897.1"/>
    </source>
</evidence>
<evidence type="ECO:0000259" key="1">
    <source>
        <dbReference type="Pfam" id="PF09848"/>
    </source>
</evidence>
<dbReference type="AlphaFoldDB" id="A0A926FCU6"/>
<comment type="caution">
    <text evidence="2">The sequence shown here is derived from an EMBL/GenBank/DDBJ whole genome shotgun (WGS) entry which is preliminary data.</text>
</comment>
<feature type="domain" description="Schlafen group 3-like DNA/RNA helicase" evidence="1">
    <location>
        <begin position="79"/>
        <end position="177"/>
    </location>
</feature>
<sequence>MSVYDDRVVNPLVTGKNGILDLITKVIYRFPNESPVNSNWVISPYAPTPTIIEADKVSTDTTIQYIIDVIQKSKANGEKSICFVTGVPGAGKTLVGLDVAVRQTYQGNDEPVEDEGAVYLSGNGPLVAVLNEALAQDNYKKCRDRNERKNLSDSRREVGKFIQIIHRYRDNMLAKIKNPVENGVLEIDTAKAVEQEKAGYGEIEHIAIFESQPRILCKVFTKPPR</sequence>
<accession>A0A926FCU6</accession>
<dbReference type="Proteomes" id="UP000647416">
    <property type="component" value="Unassembled WGS sequence"/>
</dbReference>
<dbReference type="Pfam" id="PF09848">
    <property type="entry name" value="SLFN-g3_helicase"/>
    <property type="match status" value="1"/>
</dbReference>